<organism evidence="3 4">
    <name type="scientific">Ulvibacterium marinum</name>
    <dbReference type="NCBI Taxonomy" id="2419782"/>
    <lineage>
        <taxon>Bacteria</taxon>
        <taxon>Pseudomonadati</taxon>
        <taxon>Bacteroidota</taxon>
        <taxon>Flavobacteriia</taxon>
        <taxon>Flavobacteriales</taxon>
        <taxon>Flavobacteriaceae</taxon>
        <taxon>Ulvibacterium</taxon>
    </lineage>
</organism>
<dbReference type="OrthoDB" id="9765065at2"/>
<dbReference type="Proteomes" id="UP000276603">
    <property type="component" value="Unassembled WGS sequence"/>
</dbReference>
<dbReference type="Gene3D" id="3.40.720.10">
    <property type="entry name" value="Alkaline Phosphatase, subunit A"/>
    <property type="match status" value="1"/>
</dbReference>
<dbReference type="Gene3D" id="3.30.1120.10">
    <property type="match status" value="1"/>
</dbReference>
<dbReference type="InterPro" id="IPR052701">
    <property type="entry name" value="GAG_Ulvan_Degrading_Sulfatases"/>
</dbReference>
<dbReference type="Pfam" id="PF00884">
    <property type="entry name" value="Sulfatase"/>
    <property type="match status" value="1"/>
</dbReference>
<gene>
    <name evidence="3" type="ORF">D7Z94_07810</name>
</gene>
<evidence type="ECO:0000256" key="1">
    <source>
        <dbReference type="SAM" id="MobiDB-lite"/>
    </source>
</evidence>
<evidence type="ECO:0000313" key="3">
    <source>
        <dbReference type="EMBL" id="RKN80860.1"/>
    </source>
</evidence>
<sequence>MQKYNLKWVLIYALLFLGCKHHNSPEAKPQETSKPNIIYILADDLGYGDLSVYGQKKFRTPNIDKLAEQGLLFTQHYSGSTVCAPSRSALMTGMHTGHTPIRGNKSNTEEGQFPIKAGALTVAEVLKKAGYTTGAFGKWGLGFIGTEGDPNKQGFDKFYGYNCQGQAHRYYPTHLWDNQQKVVLEGNDTKNTMVYAPDLIHKKALDFIKNNAERPFFLYAPSVIPHAELIVPKDSIWNRFENTYEEKPWGNDKSTNRRRKGNDYGADNYHPKGYASQEKPRATFAAMVSRLDKQVGEIVQLLEQLRISENTLVIFTSDNGPHMEGGADPDFFNSSGIVRGRKRDLYEGGIRVPMIVKWPSTIKPNRKTDHISAFWDILPTLAELAGAEIPKDIDGISMVPTIKGTNNQPKHKHLYWEFHEQNGKQAIRFGDWKGIRLNVYDNPKAPIELYDLSKDIKELNNVADENPEIVAQIETLMETSRTDNPDFPFKGN</sequence>
<evidence type="ECO:0000313" key="4">
    <source>
        <dbReference type="Proteomes" id="UP000276603"/>
    </source>
</evidence>
<dbReference type="CDD" id="cd16145">
    <property type="entry name" value="ARS_like"/>
    <property type="match status" value="1"/>
</dbReference>
<dbReference type="PANTHER" id="PTHR43751">
    <property type="entry name" value="SULFATASE"/>
    <property type="match status" value="1"/>
</dbReference>
<name>A0A3B0C757_9FLAO</name>
<dbReference type="AlphaFoldDB" id="A0A3B0C757"/>
<dbReference type="RefSeq" id="WP_120711016.1">
    <property type="nucleotide sequence ID" value="NZ_RBCJ01000002.1"/>
</dbReference>
<comment type="caution">
    <text evidence="3">The sequence shown here is derived from an EMBL/GenBank/DDBJ whole genome shotgun (WGS) entry which is preliminary data.</text>
</comment>
<dbReference type="PANTHER" id="PTHR43751:SF3">
    <property type="entry name" value="SULFATASE N-TERMINAL DOMAIN-CONTAINING PROTEIN"/>
    <property type="match status" value="1"/>
</dbReference>
<accession>A0A3B0C757</accession>
<dbReference type="InterPro" id="IPR017850">
    <property type="entry name" value="Alkaline_phosphatase_core_sf"/>
</dbReference>
<proteinExistence type="predicted"/>
<feature type="region of interest" description="Disordered" evidence="1">
    <location>
        <begin position="247"/>
        <end position="275"/>
    </location>
</feature>
<protein>
    <submittedName>
        <fullName evidence="3">DUF4976 domain-containing protein</fullName>
    </submittedName>
</protein>
<dbReference type="InterPro" id="IPR000917">
    <property type="entry name" value="Sulfatase_N"/>
</dbReference>
<dbReference type="EMBL" id="RBCJ01000002">
    <property type="protein sequence ID" value="RKN80860.1"/>
    <property type="molecule type" value="Genomic_DNA"/>
</dbReference>
<reference evidence="3 4" key="1">
    <citation type="submission" date="2018-10" db="EMBL/GenBank/DDBJ databases">
        <title>Ulvibacterium marinum gen. nov., sp. nov., a novel marine bacterium of the family Flavobacteriaceae, isolated from a culture of the green alga Ulva prolifera.</title>
        <authorList>
            <person name="Zhang Z."/>
        </authorList>
    </citation>
    <scope>NUCLEOTIDE SEQUENCE [LARGE SCALE GENOMIC DNA]</scope>
    <source>
        <strain evidence="3 4">CCMM003</strain>
    </source>
</reference>
<keyword evidence="4" id="KW-1185">Reference proteome</keyword>
<evidence type="ECO:0000259" key="2">
    <source>
        <dbReference type="Pfam" id="PF00884"/>
    </source>
</evidence>
<dbReference type="PROSITE" id="PS51257">
    <property type="entry name" value="PROKAR_LIPOPROTEIN"/>
    <property type="match status" value="1"/>
</dbReference>
<feature type="domain" description="Sulfatase N-terminal" evidence="2">
    <location>
        <begin position="35"/>
        <end position="387"/>
    </location>
</feature>
<dbReference type="SUPFAM" id="SSF53649">
    <property type="entry name" value="Alkaline phosphatase-like"/>
    <property type="match status" value="1"/>
</dbReference>